<dbReference type="AlphaFoldDB" id="A0A177SYN5"/>
<organism evidence="3 4">
    <name type="scientific">Tilletia caries</name>
    <name type="common">wheat bunt fungus</name>
    <dbReference type="NCBI Taxonomy" id="13290"/>
    <lineage>
        <taxon>Eukaryota</taxon>
        <taxon>Fungi</taxon>
        <taxon>Dikarya</taxon>
        <taxon>Basidiomycota</taxon>
        <taxon>Ustilaginomycotina</taxon>
        <taxon>Exobasidiomycetes</taxon>
        <taxon>Tilletiales</taxon>
        <taxon>Tilletiaceae</taxon>
        <taxon>Tilletia</taxon>
    </lineage>
</organism>
<gene>
    <name evidence="3" type="ORF">A4X03_0g9339</name>
    <name evidence="2" type="ORF">JKIAZH3_G3958</name>
</gene>
<accession>A0A177SYN5</accession>
<evidence type="ECO:0000313" key="4">
    <source>
        <dbReference type="Proteomes" id="UP000077671"/>
    </source>
</evidence>
<keyword evidence="1" id="KW-0732">Signal</keyword>
<name>A0A177SYN5_9BASI</name>
<evidence type="ECO:0000313" key="3">
    <source>
        <dbReference type="EMBL" id="KAE8236748.1"/>
    </source>
</evidence>
<reference evidence="2" key="3">
    <citation type="submission" date="2020-10" db="EMBL/GenBank/DDBJ databases">
        <authorList>
            <person name="Sedaghatjoo S."/>
        </authorList>
    </citation>
    <scope>NUCLEOTIDE SEQUENCE</scope>
    <source>
        <strain evidence="2">AZH3</strain>
    </source>
</reference>
<reference evidence="3" key="1">
    <citation type="submission" date="2016-04" db="EMBL/GenBank/DDBJ databases">
        <authorList>
            <person name="Nguyen H.D."/>
            <person name="Kesanakurti P."/>
            <person name="Cullis J."/>
            <person name="Levesque C.A."/>
            <person name="Hambleton S."/>
        </authorList>
    </citation>
    <scope>NUCLEOTIDE SEQUENCE</scope>
    <source>
        <strain evidence="3">DAOMC 238032</strain>
    </source>
</reference>
<keyword evidence="5" id="KW-1185">Reference proteome</keyword>
<reference evidence="3" key="2">
    <citation type="journal article" date="2019" name="IMA Fungus">
        <title>Genome sequencing and comparison of five Tilletia species to identify candidate genes for the detection of regulated species infecting wheat.</title>
        <authorList>
            <person name="Nguyen H.D.T."/>
            <person name="Sultana T."/>
            <person name="Kesanakurti P."/>
            <person name="Hambleton S."/>
        </authorList>
    </citation>
    <scope>NUCLEOTIDE SEQUENCE</scope>
    <source>
        <strain evidence="3">DAOMC 238032</strain>
    </source>
</reference>
<dbReference type="EMBL" id="LWDD02003608">
    <property type="protein sequence ID" value="KAE8236748.1"/>
    <property type="molecule type" value="Genomic_DNA"/>
</dbReference>
<evidence type="ECO:0000256" key="1">
    <source>
        <dbReference type="SAM" id="SignalP"/>
    </source>
</evidence>
<sequence>MQIKPTIAALACLFAAVPAVLAASAGPDGSLDTNRMTRVTRASTQASDVEILQRRGCTIGLGVHAGNVSINLSLQLLTDVVASLGLNVTDGLAQIARLDVSAVPQLGGMTDGVTTSIKTALAQLVTDTASSNSQAASSKRAEDDAGKDKLEENTASLLRQASPAFDHVQGLVAGGHADAKSVLGLQGVMDGLASMLIISRSMDSSLFDNLDVKTPAESIVHSVHLMPEAGLNSTLLTKVLSGEKLVRRDGELINIGFGLNLGPNVGAGAGFTVGPKGIGGGFNIGVGPVGAGGGINCN</sequence>
<dbReference type="Proteomes" id="UP000836402">
    <property type="component" value="Unassembled WGS sequence"/>
</dbReference>
<comment type="caution">
    <text evidence="3">The sequence shown here is derived from an EMBL/GenBank/DDBJ whole genome shotgun (WGS) entry which is preliminary data.</text>
</comment>
<feature type="signal peptide" evidence="1">
    <location>
        <begin position="1"/>
        <end position="22"/>
    </location>
</feature>
<feature type="chain" id="PRO_5044550104" evidence="1">
    <location>
        <begin position="23"/>
        <end position="298"/>
    </location>
</feature>
<evidence type="ECO:0000313" key="5">
    <source>
        <dbReference type="Proteomes" id="UP000836402"/>
    </source>
</evidence>
<dbReference type="EMBL" id="CAJHJG010007017">
    <property type="protein sequence ID" value="CAD6961887.1"/>
    <property type="molecule type" value="Genomic_DNA"/>
</dbReference>
<dbReference type="Proteomes" id="UP000077671">
    <property type="component" value="Unassembled WGS sequence"/>
</dbReference>
<proteinExistence type="predicted"/>
<protein>
    <submittedName>
        <fullName evidence="3">Uncharacterized protein</fullName>
    </submittedName>
</protein>
<evidence type="ECO:0000313" key="2">
    <source>
        <dbReference type="EMBL" id="CAD6961887.1"/>
    </source>
</evidence>